<dbReference type="SUPFAM" id="SSF56935">
    <property type="entry name" value="Porins"/>
    <property type="match status" value="1"/>
</dbReference>
<dbReference type="PROSITE" id="PS52016">
    <property type="entry name" value="TONB_DEPENDENT_REC_3"/>
    <property type="match status" value="1"/>
</dbReference>
<dbReference type="InterPro" id="IPR012910">
    <property type="entry name" value="Plug_dom"/>
</dbReference>
<evidence type="ECO:0000256" key="4">
    <source>
        <dbReference type="ARBA" id="ARBA00022692"/>
    </source>
</evidence>
<sequence>MIGGKSLLVDALKAGVAGMALIVAGVSPSVAMAQNATSYQIASQPLPQALMQLSRQANVDISASAKLTRGKVAGAVSGAGSVEAALAQMLSGTGLSYRKAGKGFAIIAGAKGGNGERPQAPVVDSQIGYGVGGGAVVDARTGAPLKGALVQIVSTGEKAATDDLGQYRFPGKTGSFDIRVSYLGYLPFEQKVDLKDGRAATAVYLSDGSKVGEIVVYGTRSARATALNQERTNDNVSSIFSSDQMGRFGGATISESLRRAPGVSFDRSGETGDGTNIVVRGMAPDFNAIKLNGVELPEGKGRGRSASLSNVLTESVGQVTINKTLMASQDSSGTGGLIEIETKSPLERNRRFASFSIEGGGRAKGFGDEFQASGTLSGRFGPGDNFGLSASFQIRKRSIRSVSTSVGYPNAGQYLPAYPNGQPIPSPQHVDPFDVFPFEGGGETLYPISTNLREGKTKTTNRAYNIAAAWQIAPNSLLKFDISRFEQVDTNFSRSTSLGATTSYQLTPVQELGGEPRYRLAWGPDRFINLSQNYSYSPDEKTITNVVAASGNTSLGRLDLRYSGGFTKGSSSRPATELSFGDFVSIPENYLLASAVDSVEGGVLSPFSPTADDPTIPLFNEAGLSFLGSPASYRLQSMGKNIVSGQNRRWVADINGRYTLPSKWLNYLEAGISWKRSRFANRTGDPLQYYPIADPLDGYQNPRLSQFGLTFGSSPLERLDRGSALSLISFEDMVRFMETGLPKIASVYDPSNPSTFNPPNLAYARSIVLDPLLRQQYTRETELAGYLQGKVTLGALEVIGGVRVNRTDVVARQLRAPIYIRADFTFDPEFEGRFNGLNTETSRRTDVLPRILANWRIDKDNIIRAGYYSTVARPSINDISKSPQISLYMFPFFGPQNDKPWLSVTKGNPDLKPSVTHNFDVSFEHYDSRVGVVKIGAFYKRITNLLENNFTNDNSEVLAAAGVLPHFPAFNNVLQNPENYHLSVSVPFNNDSPASIWGFETSFERQLKFLPGWLSGFGVYANYTYTKSKKQQPFNWNYSPIIDSSGTVAGYESTQVIFRNVSFQGQPKHSGTISLTYNAAGFDGMAAYSFQSSRRGINFLANGFINGEKSYRTLDARLSYTFGKMSGKPRIFIEGSDLLRSSNDPSFSLPIFTSTGEEYDSQETYFGGRKLRLGLGITF</sequence>
<keyword evidence="6 7" id="KW-0998">Cell outer membrane</keyword>
<evidence type="ECO:0000313" key="9">
    <source>
        <dbReference type="EMBL" id="MBY8823235.1"/>
    </source>
</evidence>
<keyword evidence="10" id="KW-1185">Reference proteome</keyword>
<dbReference type="NCBIfam" id="TIGR01782">
    <property type="entry name" value="TonB-Xanth-Caul"/>
    <property type="match status" value="1"/>
</dbReference>
<dbReference type="InterPro" id="IPR041700">
    <property type="entry name" value="OMP_b-brl_3"/>
</dbReference>
<dbReference type="SMART" id="SM00965">
    <property type="entry name" value="STN"/>
    <property type="match status" value="1"/>
</dbReference>
<comment type="caution">
    <text evidence="9">The sequence shown here is derived from an EMBL/GenBank/DDBJ whole genome shotgun (WGS) entry which is preliminary data.</text>
</comment>
<evidence type="ECO:0000259" key="8">
    <source>
        <dbReference type="SMART" id="SM00965"/>
    </source>
</evidence>
<dbReference type="Pfam" id="PF13715">
    <property type="entry name" value="CarbopepD_reg_2"/>
    <property type="match status" value="1"/>
</dbReference>
<feature type="domain" description="Secretin/TonB short N-terminal" evidence="8">
    <location>
        <begin position="59"/>
        <end position="109"/>
    </location>
</feature>
<organism evidence="9 10">
    <name type="scientific">Sphingomonas colocasiae</name>
    <dbReference type="NCBI Taxonomy" id="1848973"/>
    <lineage>
        <taxon>Bacteria</taxon>
        <taxon>Pseudomonadati</taxon>
        <taxon>Pseudomonadota</taxon>
        <taxon>Alphaproteobacteria</taxon>
        <taxon>Sphingomonadales</taxon>
        <taxon>Sphingomonadaceae</taxon>
        <taxon>Sphingomonas</taxon>
    </lineage>
</organism>
<evidence type="ECO:0000256" key="6">
    <source>
        <dbReference type="ARBA" id="ARBA00023237"/>
    </source>
</evidence>
<keyword evidence="3 7" id="KW-1134">Transmembrane beta strand</keyword>
<evidence type="ECO:0000256" key="3">
    <source>
        <dbReference type="ARBA" id="ARBA00022452"/>
    </source>
</evidence>
<name>A0ABS7PPI9_9SPHN</name>
<gene>
    <name evidence="9" type="ORF">K7G82_13095</name>
</gene>
<dbReference type="RefSeq" id="WP_222990352.1">
    <property type="nucleotide sequence ID" value="NZ_JAINVV010000005.1"/>
</dbReference>
<dbReference type="Pfam" id="PF07660">
    <property type="entry name" value="STN"/>
    <property type="match status" value="1"/>
</dbReference>
<comment type="subcellular location">
    <subcellularLocation>
        <location evidence="1 7">Cell outer membrane</location>
        <topology evidence="1 7">Multi-pass membrane protein</topology>
    </subcellularLocation>
</comment>
<comment type="similarity">
    <text evidence="7">Belongs to the TonB-dependent receptor family.</text>
</comment>
<dbReference type="PANTHER" id="PTHR40980">
    <property type="entry name" value="PLUG DOMAIN-CONTAINING PROTEIN"/>
    <property type="match status" value="1"/>
</dbReference>
<dbReference type="InterPro" id="IPR008969">
    <property type="entry name" value="CarboxyPept-like_regulatory"/>
</dbReference>
<evidence type="ECO:0000256" key="2">
    <source>
        <dbReference type="ARBA" id="ARBA00022448"/>
    </source>
</evidence>
<keyword evidence="5 7" id="KW-0472">Membrane</keyword>
<protein>
    <submittedName>
        <fullName evidence="9">TonB-dependent receptor</fullName>
    </submittedName>
</protein>
<dbReference type="InterPro" id="IPR036942">
    <property type="entry name" value="Beta-barrel_TonB_sf"/>
</dbReference>
<evidence type="ECO:0000313" key="10">
    <source>
        <dbReference type="Proteomes" id="UP000706039"/>
    </source>
</evidence>
<keyword evidence="2 7" id="KW-0813">Transport</keyword>
<keyword evidence="4 7" id="KW-0812">Transmembrane</keyword>
<dbReference type="Gene3D" id="2.40.170.20">
    <property type="entry name" value="TonB-dependent receptor, beta-barrel domain"/>
    <property type="match status" value="1"/>
</dbReference>
<evidence type="ECO:0000256" key="1">
    <source>
        <dbReference type="ARBA" id="ARBA00004571"/>
    </source>
</evidence>
<proteinExistence type="inferred from homology"/>
<evidence type="ECO:0000256" key="5">
    <source>
        <dbReference type="ARBA" id="ARBA00023136"/>
    </source>
</evidence>
<dbReference type="Pfam" id="PF14905">
    <property type="entry name" value="OMP_b-brl_3"/>
    <property type="match status" value="1"/>
</dbReference>
<dbReference type="SUPFAM" id="SSF49464">
    <property type="entry name" value="Carboxypeptidase regulatory domain-like"/>
    <property type="match status" value="1"/>
</dbReference>
<evidence type="ECO:0000256" key="7">
    <source>
        <dbReference type="PROSITE-ProRule" id="PRU01360"/>
    </source>
</evidence>
<dbReference type="Proteomes" id="UP000706039">
    <property type="component" value="Unassembled WGS sequence"/>
</dbReference>
<dbReference type="Pfam" id="PF07715">
    <property type="entry name" value="Plug"/>
    <property type="match status" value="1"/>
</dbReference>
<dbReference type="InterPro" id="IPR037066">
    <property type="entry name" value="Plug_dom_sf"/>
</dbReference>
<dbReference type="Gene3D" id="3.55.50.30">
    <property type="match status" value="1"/>
</dbReference>
<dbReference type="InterPro" id="IPR039426">
    <property type="entry name" value="TonB-dep_rcpt-like"/>
</dbReference>
<dbReference type="Gene3D" id="2.170.130.10">
    <property type="entry name" value="TonB-dependent receptor, plug domain"/>
    <property type="match status" value="1"/>
</dbReference>
<dbReference type="EMBL" id="JAINVV010000005">
    <property type="protein sequence ID" value="MBY8823235.1"/>
    <property type="molecule type" value="Genomic_DNA"/>
</dbReference>
<keyword evidence="9" id="KW-0675">Receptor</keyword>
<dbReference type="PANTHER" id="PTHR40980:SF4">
    <property type="entry name" value="TONB-DEPENDENT RECEPTOR-LIKE BETA-BARREL DOMAIN-CONTAINING PROTEIN"/>
    <property type="match status" value="1"/>
</dbReference>
<dbReference type="InterPro" id="IPR011662">
    <property type="entry name" value="Secretin/TonB_short_N"/>
</dbReference>
<reference evidence="9 10" key="1">
    <citation type="submission" date="2021-08" db="EMBL/GenBank/DDBJ databases">
        <authorList>
            <person name="Tuo L."/>
        </authorList>
    </citation>
    <scope>NUCLEOTIDE SEQUENCE [LARGE SCALE GENOMIC DNA]</scope>
    <source>
        <strain evidence="9 10">JCM 31229</strain>
    </source>
</reference>
<dbReference type="InterPro" id="IPR010104">
    <property type="entry name" value="TonB_rcpt_bac"/>
</dbReference>
<dbReference type="Gene3D" id="2.60.40.1120">
    <property type="entry name" value="Carboxypeptidase-like, regulatory domain"/>
    <property type="match status" value="1"/>
</dbReference>
<accession>A0ABS7PPI9</accession>